<protein>
    <recommendedName>
        <fullName evidence="4">CCHC-type domain-containing protein</fullName>
    </recommendedName>
</protein>
<dbReference type="RefSeq" id="XP_021876677.1">
    <property type="nucleotide sequence ID" value="XM_022025731.1"/>
</dbReference>
<proteinExistence type="predicted"/>
<keyword evidence="3" id="KW-1185">Reference proteome</keyword>
<dbReference type="AlphaFoldDB" id="A0A1Y2G999"/>
<accession>A0A1Y2G999</accession>
<dbReference type="EMBL" id="MCFF01000055">
    <property type="protein sequence ID" value="ORZ04680.1"/>
    <property type="molecule type" value="Genomic_DNA"/>
</dbReference>
<dbReference type="Gene3D" id="4.10.60.10">
    <property type="entry name" value="Zinc finger, CCHC-type"/>
    <property type="match status" value="1"/>
</dbReference>
<sequence length="79" mass="9016">MELDAMTSAPNNMRNQQAKNTNRKQDDLRRGARFYCHATGHRAAECPQKTNNSQGKTSPSRAFWSSTRDKTYSRNRGPL</sequence>
<dbReference type="GO" id="GO:0003676">
    <property type="term" value="F:nucleic acid binding"/>
    <property type="evidence" value="ECO:0007669"/>
    <property type="project" value="InterPro"/>
</dbReference>
<dbReference type="InterPro" id="IPR036875">
    <property type="entry name" value="Znf_CCHC_sf"/>
</dbReference>
<dbReference type="GeneID" id="33567574"/>
<dbReference type="GO" id="GO:0008270">
    <property type="term" value="F:zinc ion binding"/>
    <property type="evidence" value="ECO:0007669"/>
    <property type="project" value="InterPro"/>
</dbReference>
<feature type="region of interest" description="Disordered" evidence="1">
    <location>
        <begin position="1"/>
        <end position="79"/>
    </location>
</feature>
<gene>
    <name evidence="2" type="ORF">BCR41DRAFT_362488</name>
</gene>
<organism evidence="2 3">
    <name type="scientific">Lobosporangium transversale</name>
    <dbReference type="NCBI Taxonomy" id="64571"/>
    <lineage>
        <taxon>Eukaryota</taxon>
        <taxon>Fungi</taxon>
        <taxon>Fungi incertae sedis</taxon>
        <taxon>Mucoromycota</taxon>
        <taxon>Mortierellomycotina</taxon>
        <taxon>Mortierellomycetes</taxon>
        <taxon>Mortierellales</taxon>
        <taxon>Mortierellaceae</taxon>
        <taxon>Lobosporangium</taxon>
    </lineage>
</organism>
<feature type="compositionally biased region" description="Polar residues" evidence="1">
    <location>
        <begin position="8"/>
        <end position="20"/>
    </location>
</feature>
<evidence type="ECO:0000313" key="3">
    <source>
        <dbReference type="Proteomes" id="UP000193648"/>
    </source>
</evidence>
<dbReference type="InParanoid" id="A0A1Y2G999"/>
<name>A0A1Y2G999_9FUNG</name>
<evidence type="ECO:0000313" key="2">
    <source>
        <dbReference type="EMBL" id="ORZ04680.1"/>
    </source>
</evidence>
<evidence type="ECO:0000256" key="1">
    <source>
        <dbReference type="SAM" id="MobiDB-lite"/>
    </source>
</evidence>
<evidence type="ECO:0008006" key="4">
    <source>
        <dbReference type="Google" id="ProtNLM"/>
    </source>
</evidence>
<feature type="compositionally biased region" description="Polar residues" evidence="1">
    <location>
        <begin position="48"/>
        <end position="66"/>
    </location>
</feature>
<reference evidence="2 3" key="1">
    <citation type="submission" date="2016-07" db="EMBL/GenBank/DDBJ databases">
        <title>Pervasive Adenine N6-methylation of Active Genes in Fungi.</title>
        <authorList>
            <consortium name="DOE Joint Genome Institute"/>
            <person name="Mondo S.J."/>
            <person name="Dannebaum R.O."/>
            <person name="Kuo R.C."/>
            <person name="Labutti K."/>
            <person name="Haridas S."/>
            <person name="Kuo A."/>
            <person name="Salamov A."/>
            <person name="Ahrendt S.R."/>
            <person name="Lipzen A."/>
            <person name="Sullivan W."/>
            <person name="Andreopoulos W.B."/>
            <person name="Clum A."/>
            <person name="Lindquist E."/>
            <person name="Daum C."/>
            <person name="Ramamoorthy G.K."/>
            <person name="Gryganskyi A."/>
            <person name="Culley D."/>
            <person name="Magnuson J.K."/>
            <person name="James T.Y."/>
            <person name="O'Malley M.A."/>
            <person name="Stajich J.E."/>
            <person name="Spatafora J.W."/>
            <person name="Visel A."/>
            <person name="Grigoriev I.V."/>
        </authorList>
    </citation>
    <scope>NUCLEOTIDE SEQUENCE [LARGE SCALE GENOMIC DNA]</scope>
    <source>
        <strain evidence="2 3">NRRL 3116</strain>
    </source>
</reference>
<comment type="caution">
    <text evidence="2">The sequence shown here is derived from an EMBL/GenBank/DDBJ whole genome shotgun (WGS) entry which is preliminary data.</text>
</comment>
<dbReference type="SUPFAM" id="SSF57756">
    <property type="entry name" value="Retrovirus zinc finger-like domains"/>
    <property type="match status" value="1"/>
</dbReference>
<dbReference type="Proteomes" id="UP000193648">
    <property type="component" value="Unassembled WGS sequence"/>
</dbReference>